<evidence type="ECO:0000313" key="2">
    <source>
        <dbReference type="EMBL" id="KAJ4784686.1"/>
    </source>
</evidence>
<dbReference type="Gene3D" id="3.30.420.10">
    <property type="entry name" value="Ribonuclease H-like superfamily/Ribonuclease H"/>
    <property type="match status" value="1"/>
</dbReference>
<dbReference type="GO" id="GO:0004523">
    <property type="term" value="F:RNA-DNA hybrid ribonuclease activity"/>
    <property type="evidence" value="ECO:0007669"/>
    <property type="project" value="InterPro"/>
</dbReference>
<dbReference type="InterPro" id="IPR044730">
    <property type="entry name" value="RNase_H-like_dom_plant"/>
</dbReference>
<keyword evidence="2" id="KW-0548">Nucleotidyltransferase</keyword>
<dbReference type="InterPro" id="IPR000477">
    <property type="entry name" value="RT_dom"/>
</dbReference>
<dbReference type="PANTHER" id="PTHR33116">
    <property type="entry name" value="REVERSE TRANSCRIPTASE ZINC-BINDING DOMAIN-CONTAINING PROTEIN-RELATED-RELATED"/>
    <property type="match status" value="1"/>
</dbReference>
<dbReference type="InterPro" id="IPR026960">
    <property type="entry name" value="RVT-Znf"/>
</dbReference>
<dbReference type="SUPFAM" id="SSF56672">
    <property type="entry name" value="DNA/RNA polymerases"/>
    <property type="match status" value="1"/>
</dbReference>
<keyword evidence="2" id="KW-0695">RNA-directed DNA polymerase</keyword>
<dbReference type="AlphaFoldDB" id="A0AAV8EYY1"/>
<accession>A0AAV8EYY1</accession>
<dbReference type="CDD" id="cd01650">
    <property type="entry name" value="RT_nLTR_like"/>
    <property type="match status" value="1"/>
</dbReference>
<comment type="caution">
    <text evidence="2">The sequence shown here is derived from an EMBL/GenBank/DDBJ whole genome shotgun (WGS) entry which is preliminary data.</text>
</comment>
<proteinExistence type="predicted"/>
<evidence type="ECO:0000259" key="1">
    <source>
        <dbReference type="PROSITE" id="PS50878"/>
    </source>
</evidence>
<dbReference type="InterPro" id="IPR036397">
    <property type="entry name" value="RNaseH_sf"/>
</dbReference>
<dbReference type="Pfam" id="PF13456">
    <property type="entry name" value="RVT_3"/>
    <property type="match status" value="1"/>
</dbReference>
<keyword evidence="3" id="KW-1185">Reference proteome</keyword>
<dbReference type="SUPFAM" id="SSF53098">
    <property type="entry name" value="Ribonuclease H-like"/>
    <property type="match status" value="1"/>
</dbReference>
<keyword evidence="2" id="KW-0808">Transferase</keyword>
<dbReference type="Proteomes" id="UP001140206">
    <property type="component" value="Chromosome 2"/>
</dbReference>
<organism evidence="2 3">
    <name type="scientific">Rhynchospora pubera</name>
    <dbReference type="NCBI Taxonomy" id="906938"/>
    <lineage>
        <taxon>Eukaryota</taxon>
        <taxon>Viridiplantae</taxon>
        <taxon>Streptophyta</taxon>
        <taxon>Embryophyta</taxon>
        <taxon>Tracheophyta</taxon>
        <taxon>Spermatophyta</taxon>
        <taxon>Magnoliopsida</taxon>
        <taxon>Liliopsida</taxon>
        <taxon>Poales</taxon>
        <taxon>Cyperaceae</taxon>
        <taxon>Cyperoideae</taxon>
        <taxon>Rhynchosporeae</taxon>
        <taxon>Rhynchospora</taxon>
    </lineage>
</organism>
<dbReference type="InterPro" id="IPR012337">
    <property type="entry name" value="RNaseH-like_sf"/>
</dbReference>
<evidence type="ECO:0000313" key="3">
    <source>
        <dbReference type="Proteomes" id="UP001140206"/>
    </source>
</evidence>
<dbReference type="GO" id="GO:0003676">
    <property type="term" value="F:nucleic acid binding"/>
    <property type="evidence" value="ECO:0007669"/>
    <property type="project" value="InterPro"/>
</dbReference>
<feature type="domain" description="Reverse transcriptase" evidence="1">
    <location>
        <begin position="207"/>
        <end position="488"/>
    </location>
</feature>
<dbReference type="PANTHER" id="PTHR33116:SF86">
    <property type="entry name" value="REVERSE TRANSCRIPTASE DOMAIN-CONTAINING PROTEIN"/>
    <property type="match status" value="1"/>
</dbReference>
<dbReference type="PROSITE" id="PS50878">
    <property type="entry name" value="RT_POL"/>
    <property type="match status" value="1"/>
</dbReference>
<dbReference type="InterPro" id="IPR043502">
    <property type="entry name" value="DNA/RNA_pol_sf"/>
</dbReference>
<dbReference type="Pfam" id="PF13966">
    <property type="entry name" value="zf-RVT"/>
    <property type="match status" value="1"/>
</dbReference>
<sequence length="1102" mass="126292">MRTWADQTPTPKKKLEQIAKQILTIQCQHPSVRNHSLEEELLKKYEEIEEQNNAYWRQRSRIQWQEEGDRNTRFFHTVATNRRRHNLITMVQQQDGTLTGDDRTIRAIFLKYFKDLYCLVNLNLGPLVDQAHTTSLLIFEELNGSIQKTVPMSAHSKIIATPTYQEVKRTLFEMGPDKSPGPDGFTARFLQTNWHILGPTVVAQLKNVFEIGEVPEDWLRGHVTLIPKSAEPMTPADYRPISVGTILYRLMMKLVANRLRPHIKKVISHEQNAFLKGRNISDNIILVKEILHSFAQRNFKGQNFLLKVDINKAFDKLNWSFLQMAMKHLNIPWKIIHLMITSYSKAKITININGQGDGFLTPTQGLRQGCPMSPYIFIMSMEVLSRLLARASQRGMIQGVKVARTSPSITHAIYADDLILMGDTKESEVQAFKDILQIFGTASGLCINPTKSGLWFSNKCTENTILRVQEAWGARRVQGDERYLGVLIGTRGDCKRNGRVLLDKLKTKLAGWKSQMLSHAGRLVLIKSVLMSMPVYTMSLEMLPKKIVKDINSLLAKFFWGKTHKERYMSFIGWQKVCKPLEDGGLAVKDLQIFGEALFLKLVWELMADDDKLWVKVCKSKYYHVVGFWRAQGSNGGSTMWRQVIKMRGFFTQSVRWHLGNGDKVLALSQPWFDIWNTHDAATNADRNLKVNSLLAQETGEWDVQQLNRLFQPHQVDSIIGGAQKPVIGSNQEDKLIWNVSKSGRYSAKEGYKVLCIQRQGYNTAQETIWKSIWKWKSLAPKVKVFLWRLLQKGLPMAANIHSRIANFSPACQRCGEENEYEMHCLFFCNSSRQVWFASPLGLRVHELPLDITVTVVNVMGSLDEEGSKMFAHTMWEIWKERCTSVIEHKNFQPQAVVQRIRVSTPIQGEAVQPQQRMGINGDPERYEFRRNSWQVLTDASWDVTNNAGGGFVIYKNGKAQAFGFQFFQAQDPLHSEGMAVVNAISYFYHNFALLDGETVEVFSDSWNLVQAVNHEDTTDLASWRAVGVIEEIIQLLKSRHPVLAITFARREALRHAHDLANLARRNRESYQGLPDLMELQRRQISGELDARFFQRVTDNPP</sequence>
<reference evidence="2" key="1">
    <citation type="submission" date="2022-08" db="EMBL/GenBank/DDBJ databases">
        <authorList>
            <person name="Marques A."/>
        </authorList>
    </citation>
    <scope>NUCLEOTIDE SEQUENCE</scope>
    <source>
        <strain evidence="2">RhyPub2mFocal</strain>
        <tissue evidence="2">Leaves</tissue>
    </source>
</reference>
<dbReference type="EMBL" id="JAMFTS010000002">
    <property type="protein sequence ID" value="KAJ4784686.1"/>
    <property type="molecule type" value="Genomic_DNA"/>
</dbReference>
<name>A0AAV8EYY1_9POAL</name>
<dbReference type="Pfam" id="PF00078">
    <property type="entry name" value="RVT_1"/>
    <property type="match status" value="1"/>
</dbReference>
<protein>
    <submittedName>
        <fullName evidence="2">Reverse transcriptase</fullName>
    </submittedName>
</protein>
<dbReference type="CDD" id="cd06222">
    <property type="entry name" value="RNase_H_like"/>
    <property type="match status" value="1"/>
</dbReference>
<gene>
    <name evidence="2" type="ORF">LUZ62_035932</name>
</gene>
<dbReference type="InterPro" id="IPR002156">
    <property type="entry name" value="RNaseH_domain"/>
</dbReference>
<dbReference type="GO" id="GO:0003964">
    <property type="term" value="F:RNA-directed DNA polymerase activity"/>
    <property type="evidence" value="ECO:0007669"/>
    <property type="project" value="UniProtKB-KW"/>
</dbReference>